<dbReference type="Gene3D" id="3.10.129.10">
    <property type="entry name" value="Hotdog Thioesterase"/>
    <property type="match status" value="1"/>
</dbReference>
<keyword evidence="2" id="KW-1185">Reference proteome</keyword>
<organism evidence="1 2">
    <name type="scientific">Colletotrichum cuscutae</name>
    <dbReference type="NCBI Taxonomy" id="1209917"/>
    <lineage>
        <taxon>Eukaryota</taxon>
        <taxon>Fungi</taxon>
        <taxon>Dikarya</taxon>
        <taxon>Ascomycota</taxon>
        <taxon>Pezizomycotina</taxon>
        <taxon>Sordariomycetes</taxon>
        <taxon>Hypocreomycetidae</taxon>
        <taxon>Glomerellales</taxon>
        <taxon>Glomerellaceae</taxon>
        <taxon>Colletotrichum</taxon>
        <taxon>Colletotrichum acutatum species complex</taxon>
    </lineage>
</organism>
<gene>
    <name evidence="1" type="ORF">CCUS01_12029</name>
</gene>
<dbReference type="EMBL" id="MPDP01000313">
    <property type="protein sequence ID" value="KAK1447954.1"/>
    <property type="molecule type" value="Genomic_DNA"/>
</dbReference>
<evidence type="ECO:0000313" key="2">
    <source>
        <dbReference type="Proteomes" id="UP001239213"/>
    </source>
</evidence>
<proteinExistence type="predicted"/>
<evidence type="ECO:0000313" key="1">
    <source>
        <dbReference type="EMBL" id="KAK1447954.1"/>
    </source>
</evidence>
<dbReference type="AlphaFoldDB" id="A0AAI9U1D5"/>
<dbReference type="Proteomes" id="UP001239213">
    <property type="component" value="Unassembled WGS sequence"/>
</dbReference>
<dbReference type="SUPFAM" id="SSF54637">
    <property type="entry name" value="Thioesterase/thiol ester dehydrase-isomerase"/>
    <property type="match status" value="1"/>
</dbReference>
<name>A0AAI9U1D5_9PEZI</name>
<accession>A0AAI9U1D5</accession>
<protein>
    <submittedName>
        <fullName evidence="1">Thioesterase superfamily protein</fullName>
    </submittedName>
</protein>
<dbReference type="InterPro" id="IPR029069">
    <property type="entry name" value="HotDog_dom_sf"/>
</dbReference>
<reference evidence="1" key="1">
    <citation type="submission" date="2016-11" db="EMBL/GenBank/DDBJ databases">
        <title>The genome sequence of Colletotrichum cuscutae.</title>
        <authorList>
            <person name="Baroncelli R."/>
        </authorList>
    </citation>
    <scope>NUCLEOTIDE SEQUENCE</scope>
    <source>
        <strain evidence="1">IMI 304802</strain>
    </source>
</reference>
<sequence>MAALPRTKLNARGCEAGVLWNCAKLRLVEPGYHLLLTDFACVVIGISKETLLELDFWWARSGKTLCSNQHPWAGIPALNQIVDGNMTFCLGSARNSTSQQFLHNSYHELNHNSIEKTSSISCPSLQGPVPSASPPTTTAMASNKQLKQRRRGDYGYILDYRTRCCHCGFPFYLLLGAFHPPCYTSKRRDRAHSSQSFKGGLVRAASGRPPSYPFFRQPLTPMRISSRPSSHHYHPLTLRFHSFLRADNDMYQHMNNSVYNFLYASLRNCRYDSVVNAYLIEHCGLSPLRSDHDYFASIAYPAVAQLALRVNKLGKSSVTYEIALFEKGFTHVFVERSTGRNAEGGNKL</sequence>
<comment type="caution">
    <text evidence="1">The sequence shown here is derived from an EMBL/GenBank/DDBJ whole genome shotgun (WGS) entry which is preliminary data.</text>
</comment>